<sequence length="372" mass="41341">MEKTSTVPSLSASHSQDSEKEEDDHDFDLHDYDLDVVDNALSNPNQSEYYDHFGFKIEVKTDDEDSDDSSDEDNDEEHADQNDLSSKTTSHGQQHSPAQSGKGCASEFDTTNRHQQDTICRRRYSNGSSNIEKSISSSTNSASDEDEYSVDTALTTPTTHQHHRLSSSSLEFQSKTTDGNLKASISTESPISTTYPSNMQHHETQAYDVNHVPGRSSQSSNYSLSNMNPTTGAPARTRNTTPTGAPTINTFQRPSQAFRERQTKRMSELSHIMSPIRSVSDTTSPPRTSTSTFSKRLSASSTMTNGTTSGANGNSYYGMLKAKFKRSSQESDDGERETPNQIKLRQDALKLLDQERKAQPGEFDWGKINQKY</sequence>
<dbReference type="Proteomes" id="UP000193560">
    <property type="component" value="Unassembled WGS sequence"/>
</dbReference>
<feature type="region of interest" description="Disordered" evidence="1">
    <location>
        <begin position="210"/>
        <end position="263"/>
    </location>
</feature>
<feature type="compositionally biased region" description="Polar residues" evidence="1">
    <location>
        <begin position="166"/>
        <end position="197"/>
    </location>
</feature>
<protein>
    <submittedName>
        <fullName evidence="2">Uncharacterized protein</fullName>
    </submittedName>
</protein>
<feature type="compositionally biased region" description="Low complexity" evidence="1">
    <location>
        <begin position="125"/>
        <end position="142"/>
    </location>
</feature>
<feature type="region of interest" description="Disordered" evidence="1">
    <location>
        <begin position="276"/>
        <end position="342"/>
    </location>
</feature>
<feature type="compositionally biased region" description="Basic and acidic residues" evidence="1">
    <location>
        <begin position="110"/>
        <end position="120"/>
    </location>
</feature>
<comment type="caution">
    <text evidence="2">The sequence shown here is derived from an EMBL/GenBank/DDBJ whole genome shotgun (WGS) entry which is preliminary data.</text>
</comment>
<feature type="compositionally biased region" description="Polar residues" evidence="1">
    <location>
        <begin position="293"/>
        <end position="315"/>
    </location>
</feature>
<feature type="region of interest" description="Disordered" evidence="1">
    <location>
        <begin position="1"/>
        <end position="197"/>
    </location>
</feature>
<feature type="compositionally biased region" description="Basic and acidic residues" evidence="1">
    <location>
        <begin position="49"/>
        <end position="60"/>
    </location>
</feature>
<gene>
    <name evidence="2" type="ORF">BCR42DRAFT_66204</name>
</gene>
<dbReference type="STRING" id="90262.A0A1X2IBV6"/>
<feature type="compositionally biased region" description="Low complexity" evidence="1">
    <location>
        <begin position="277"/>
        <end position="292"/>
    </location>
</feature>
<name>A0A1X2IBV6_9FUNG</name>
<feature type="compositionally biased region" description="Low complexity" evidence="1">
    <location>
        <begin position="216"/>
        <end position="228"/>
    </location>
</feature>
<keyword evidence="3" id="KW-1185">Reference proteome</keyword>
<dbReference type="EMBL" id="MCGE01000016">
    <property type="protein sequence ID" value="ORZ13570.1"/>
    <property type="molecule type" value="Genomic_DNA"/>
</dbReference>
<evidence type="ECO:0000313" key="3">
    <source>
        <dbReference type="Proteomes" id="UP000193560"/>
    </source>
</evidence>
<organism evidence="2 3">
    <name type="scientific">Absidia repens</name>
    <dbReference type="NCBI Taxonomy" id="90262"/>
    <lineage>
        <taxon>Eukaryota</taxon>
        <taxon>Fungi</taxon>
        <taxon>Fungi incertae sedis</taxon>
        <taxon>Mucoromycota</taxon>
        <taxon>Mucoromycotina</taxon>
        <taxon>Mucoromycetes</taxon>
        <taxon>Mucorales</taxon>
        <taxon>Cunninghamellaceae</taxon>
        <taxon>Absidia</taxon>
    </lineage>
</organism>
<evidence type="ECO:0000256" key="1">
    <source>
        <dbReference type="SAM" id="MobiDB-lite"/>
    </source>
</evidence>
<dbReference type="AlphaFoldDB" id="A0A1X2IBV6"/>
<accession>A0A1X2IBV6</accession>
<feature type="compositionally biased region" description="Polar residues" evidence="1">
    <location>
        <begin position="237"/>
        <end position="255"/>
    </location>
</feature>
<feature type="compositionally biased region" description="Polar residues" evidence="1">
    <location>
        <begin position="82"/>
        <end position="99"/>
    </location>
</feature>
<feature type="compositionally biased region" description="Acidic residues" evidence="1">
    <location>
        <begin position="61"/>
        <end position="78"/>
    </location>
</feature>
<dbReference type="OrthoDB" id="10678347at2759"/>
<proteinExistence type="predicted"/>
<reference evidence="2 3" key="1">
    <citation type="submission" date="2016-07" db="EMBL/GenBank/DDBJ databases">
        <title>Pervasive Adenine N6-methylation of Active Genes in Fungi.</title>
        <authorList>
            <consortium name="DOE Joint Genome Institute"/>
            <person name="Mondo S.J."/>
            <person name="Dannebaum R.O."/>
            <person name="Kuo R.C."/>
            <person name="Labutti K."/>
            <person name="Haridas S."/>
            <person name="Kuo A."/>
            <person name="Salamov A."/>
            <person name="Ahrendt S.R."/>
            <person name="Lipzen A."/>
            <person name="Sullivan W."/>
            <person name="Andreopoulos W.B."/>
            <person name="Clum A."/>
            <person name="Lindquist E."/>
            <person name="Daum C."/>
            <person name="Ramamoorthy G.K."/>
            <person name="Gryganskyi A."/>
            <person name="Culley D."/>
            <person name="Magnuson J.K."/>
            <person name="James T.Y."/>
            <person name="O'Malley M.A."/>
            <person name="Stajich J.E."/>
            <person name="Spatafora J.W."/>
            <person name="Visel A."/>
            <person name="Grigoriev I.V."/>
        </authorList>
    </citation>
    <scope>NUCLEOTIDE SEQUENCE [LARGE SCALE GENOMIC DNA]</scope>
    <source>
        <strain evidence="2 3">NRRL 1336</strain>
    </source>
</reference>
<evidence type="ECO:0000313" key="2">
    <source>
        <dbReference type="EMBL" id="ORZ13570.1"/>
    </source>
</evidence>
<feature type="compositionally biased region" description="Polar residues" evidence="1">
    <location>
        <begin position="1"/>
        <end position="15"/>
    </location>
</feature>